<evidence type="ECO:0000313" key="7">
    <source>
        <dbReference type="Proteomes" id="UP000198953"/>
    </source>
</evidence>
<dbReference type="InterPro" id="IPR036271">
    <property type="entry name" value="Tet_transcr_reg_TetR-rel_C_sf"/>
</dbReference>
<dbReference type="Gene3D" id="1.10.357.10">
    <property type="entry name" value="Tetracycline Repressor, domain 2"/>
    <property type="match status" value="1"/>
</dbReference>
<dbReference type="OrthoDB" id="3192968at2"/>
<dbReference type="Pfam" id="PF21597">
    <property type="entry name" value="TetR_C_43"/>
    <property type="match status" value="1"/>
</dbReference>
<proteinExistence type="predicted"/>
<dbReference type="PROSITE" id="PS50977">
    <property type="entry name" value="HTH_TETR_2"/>
    <property type="match status" value="1"/>
</dbReference>
<dbReference type="STRING" id="46177.SAMN05660976_01075"/>
<dbReference type="InterPro" id="IPR049445">
    <property type="entry name" value="TetR_SbtR-like_C"/>
</dbReference>
<feature type="DNA-binding region" description="H-T-H motif" evidence="4">
    <location>
        <begin position="37"/>
        <end position="56"/>
    </location>
</feature>
<keyword evidence="2 4" id="KW-0238">DNA-binding</keyword>
<name>A0A1H7JDT1_9ACTN</name>
<accession>A0A1H7JDT1</accession>
<dbReference type="SUPFAM" id="SSF48498">
    <property type="entry name" value="Tetracyclin repressor-like, C-terminal domain"/>
    <property type="match status" value="1"/>
</dbReference>
<dbReference type="InterPro" id="IPR001647">
    <property type="entry name" value="HTH_TetR"/>
</dbReference>
<dbReference type="InterPro" id="IPR009057">
    <property type="entry name" value="Homeodomain-like_sf"/>
</dbReference>
<dbReference type="PANTHER" id="PTHR30055:SF234">
    <property type="entry name" value="HTH-TYPE TRANSCRIPTIONAL REGULATOR BETI"/>
    <property type="match status" value="1"/>
</dbReference>
<dbReference type="InterPro" id="IPR050109">
    <property type="entry name" value="HTH-type_TetR-like_transc_reg"/>
</dbReference>
<dbReference type="GO" id="GO:0000976">
    <property type="term" value="F:transcription cis-regulatory region binding"/>
    <property type="evidence" value="ECO:0007669"/>
    <property type="project" value="TreeGrafter"/>
</dbReference>
<dbReference type="AlphaFoldDB" id="A0A1H7JDT1"/>
<dbReference type="Proteomes" id="UP000198953">
    <property type="component" value="Unassembled WGS sequence"/>
</dbReference>
<feature type="domain" description="HTH tetR-type" evidence="5">
    <location>
        <begin position="15"/>
        <end position="74"/>
    </location>
</feature>
<dbReference type="PANTHER" id="PTHR30055">
    <property type="entry name" value="HTH-TYPE TRANSCRIPTIONAL REGULATOR RUTR"/>
    <property type="match status" value="1"/>
</dbReference>
<evidence type="ECO:0000256" key="3">
    <source>
        <dbReference type="ARBA" id="ARBA00023163"/>
    </source>
</evidence>
<dbReference type="GO" id="GO:0003700">
    <property type="term" value="F:DNA-binding transcription factor activity"/>
    <property type="evidence" value="ECO:0007669"/>
    <property type="project" value="TreeGrafter"/>
</dbReference>
<keyword evidence="7" id="KW-1185">Reference proteome</keyword>
<keyword evidence="3" id="KW-0804">Transcription</keyword>
<evidence type="ECO:0000313" key="6">
    <source>
        <dbReference type="EMBL" id="SEK72077.1"/>
    </source>
</evidence>
<protein>
    <submittedName>
        <fullName evidence="6">Transcriptional regulator, TetR family</fullName>
    </submittedName>
</protein>
<dbReference type="PRINTS" id="PR00455">
    <property type="entry name" value="HTHTETR"/>
</dbReference>
<organism evidence="6 7">
    <name type="scientific">Nonomuraea pusilla</name>
    <dbReference type="NCBI Taxonomy" id="46177"/>
    <lineage>
        <taxon>Bacteria</taxon>
        <taxon>Bacillati</taxon>
        <taxon>Actinomycetota</taxon>
        <taxon>Actinomycetes</taxon>
        <taxon>Streptosporangiales</taxon>
        <taxon>Streptosporangiaceae</taxon>
        <taxon>Nonomuraea</taxon>
    </lineage>
</organism>
<evidence type="ECO:0000259" key="5">
    <source>
        <dbReference type="PROSITE" id="PS50977"/>
    </source>
</evidence>
<gene>
    <name evidence="6" type="ORF">SAMN05660976_01075</name>
</gene>
<dbReference type="EMBL" id="FOBF01000002">
    <property type="protein sequence ID" value="SEK72077.1"/>
    <property type="molecule type" value="Genomic_DNA"/>
</dbReference>
<dbReference type="RefSeq" id="WP_091098697.1">
    <property type="nucleotide sequence ID" value="NZ_FOBF01000002.1"/>
</dbReference>
<sequence>MSTPQTRRKTRTDAERNRDRVLEAARALFAEFGHDVQMSEVARAADVGIGTLYRKFPTREALIEAIAEHRAAEIVATARRLADTDDPAQGLAGFLHHVGEVLTGDRGMSEVIEKVMGSAEPRGETREALLAVVAELIDRARVRGTVGQDVTAGDVNMVICGLAAVIRNAAGDWRRYIEVALDGLRPR</sequence>
<reference evidence="6 7" key="1">
    <citation type="submission" date="2016-10" db="EMBL/GenBank/DDBJ databases">
        <authorList>
            <person name="de Groot N.N."/>
        </authorList>
    </citation>
    <scope>NUCLEOTIDE SEQUENCE [LARGE SCALE GENOMIC DNA]</scope>
    <source>
        <strain evidence="6 7">DSM 43357</strain>
    </source>
</reference>
<evidence type="ECO:0000256" key="4">
    <source>
        <dbReference type="PROSITE-ProRule" id="PRU00335"/>
    </source>
</evidence>
<dbReference type="Pfam" id="PF00440">
    <property type="entry name" value="TetR_N"/>
    <property type="match status" value="1"/>
</dbReference>
<keyword evidence="1" id="KW-0805">Transcription regulation</keyword>
<evidence type="ECO:0000256" key="1">
    <source>
        <dbReference type="ARBA" id="ARBA00023015"/>
    </source>
</evidence>
<evidence type="ECO:0000256" key="2">
    <source>
        <dbReference type="ARBA" id="ARBA00023125"/>
    </source>
</evidence>
<dbReference type="SUPFAM" id="SSF46689">
    <property type="entry name" value="Homeodomain-like"/>
    <property type="match status" value="1"/>
</dbReference>